<dbReference type="AlphaFoldDB" id="A0A164LWD2"/>
<name>A0A164LWD2_9CRUS</name>
<accession>A0A164LWD2</accession>
<keyword evidence="3" id="KW-1185">Reference proteome</keyword>
<comment type="caution">
    <text evidence="2">The sequence shown here is derived from an EMBL/GenBank/DDBJ whole genome shotgun (WGS) entry which is preliminary data.</text>
</comment>
<proteinExistence type="predicted"/>
<organism evidence="2 3">
    <name type="scientific">Daphnia magna</name>
    <dbReference type="NCBI Taxonomy" id="35525"/>
    <lineage>
        <taxon>Eukaryota</taxon>
        <taxon>Metazoa</taxon>
        <taxon>Ecdysozoa</taxon>
        <taxon>Arthropoda</taxon>
        <taxon>Crustacea</taxon>
        <taxon>Branchiopoda</taxon>
        <taxon>Diplostraca</taxon>
        <taxon>Cladocera</taxon>
        <taxon>Anomopoda</taxon>
        <taxon>Daphniidae</taxon>
        <taxon>Daphnia</taxon>
    </lineage>
</organism>
<protein>
    <submittedName>
        <fullName evidence="2">Uncharacterized protein</fullName>
    </submittedName>
</protein>
<feature type="region of interest" description="Disordered" evidence="1">
    <location>
        <begin position="29"/>
        <end position="51"/>
    </location>
</feature>
<dbReference type="EMBL" id="LRGB01003123">
    <property type="protein sequence ID" value="KZS04496.1"/>
    <property type="molecule type" value="Genomic_DNA"/>
</dbReference>
<evidence type="ECO:0000313" key="3">
    <source>
        <dbReference type="Proteomes" id="UP000076858"/>
    </source>
</evidence>
<evidence type="ECO:0000313" key="2">
    <source>
        <dbReference type="EMBL" id="KZS04496.1"/>
    </source>
</evidence>
<sequence length="183" mass="20797">MASKNPELSVKSKPTQWYKKLWSKLRPEKTKPPLQVARSKEECQESSRNTEANKNVEINNFKTDEHVLFYWHSHYAAIHENSITSNQLMPLSNPDSIIQNTEQPEFNDAVADVLPFHETVGHSRNTPDANVLVPSLVFSENTELNITGMSGIAEQYHNSSTYDSLYADEFGFDSYCSDSSVCY</sequence>
<dbReference type="Proteomes" id="UP000076858">
    <property type="component" value="Unassembled WGS sequence"/>
</dbReference>
<evidence type="ECO:0000256" key="1">
    <source>
        <dbReference type="SAM" id="MobiDB-lite"/>
    </source>
</evidence>
<reference evidence="2 3" key="1">
    <citation type="submission" date="2016-03" db="EMBL/GenBank/DDBJ databases">
        <title>EvidentialGene: Evidence-directed Construction of Genes on Genomes.</title>
        <authorList>
            <person name="Gilbert D.G."/>
            <person name="Choi J.-H."/>
            <person name="Mockaitis K."/>
            <person name="Colbourne J."/>
            <person name="Pfrender M."/>
        </authorList>
    </citation>
    <scope>NUCLEOTIDE SEQUENCE [LARGE SCALE GENOMIC DNA]</scope>
    <source>
        <strain evidence="2 3">Xinb3</strain>
        <tissue evidence="2">Complete organism</tissue>
    </source>
</reference>
<gene>
    <name evidence="2" type="ORF">APZ42_032800</name>
</gene>